<organism evidence="1 2">
    <name type="scientific">Vaccinium darrowii</name>
    <dbReference type="NCBI Taxonomy" id="229202"/>
    <lineage>
        <taxon>Eukaryota</taxon>
        <taxon>Viridiplantae</taxon>
        <taxon>Streptophyta</taxon>
        <taxon>Embryophyta</taxon>
        <taxon>Tracheophyta</taxon>
        <taxon>Spermatophyta</taxon>
        <taxon>Magnoliopsida</taxon>
        <taxon>eudicotyledons</taxon>
        <taxon>Gunneridae</taxon>
        <taxon>Pentapetalae</taxon>
        <taxon>asterids</taxon>
        <taxon>Ericales</taxon>
        <taxon>Ericaceae</taxon>
        <taxon>Vaccinioideae</taxon>
        <taxon>Vaccinieae</taxon>
        <taxon>Vaccinium</taxon>
    </lineage>
</organism>
<gene>
    <name evidence="1" type="ORF">Vadar_014435</name>
</gene>
<name>A0ACB7ZJL7_9ERIC</name>
<comment type="caution">
    <text evidence="1">The sequence shown here is derived from an EMBL/GenBank/DDBJ whole genome shotgun (WGS) entry which is preliminary data.</text>
</comment>
<sequence>MRYCHEEKVQMSLSKSAISSPLENLFSAGAMNWLELKPSHGAQDSKVKYHIGGSEGPVNFSRDTVEHVKSYHKASQNLNFEAMCCRGETNKPNIKGTQPGNSLSSIVSSEVFGKKSDADAVASCHEEEEPFGSMEEMEAQTIGNLLPDEADLFSGAIDGLEYICDAKGGDDAEDFDLFSSIGGMELEVDGMSSMGQTDSNFSWEVPDGQGSSNASLSGTYPYGETPSRTLLVRNISIHVEDSELTVLFEPYGDIRNIHTTCKHRGFVMISYFDIRAAMNAMRYLQSKQLGHQKLDIHYSIPKDNPLEQDISQGTVVVFSRNTSFSDDDLHHVFGTYGEIKEIREIPLKCHHKCIEFYDVRAAEAACRSLNWCNVAGKQAGRQCLMQRCSELEQDEIGLSIGSNDITSSESMPTFSRGGRTFGCFNNGLVQGSNCAGHLTRSTLTENVLSHGSFCGLNSLPSPLSVESSGNHFGLHKPCHSMGPLKFSGKCIPSSHPHSFPDCRDNFKITLPHNCPSTVANMAGDIGSKISGRINGRHASMVVSNGQHGELNGGVPGSFGNATCPVHRHPWSSSTPFQRHPLSPMAWPSSPLFASNVNAPFAPQLPAFSGMPPELLRNTVSPPHHLHGGSAPSSSPSLFDRRHVYTGEPPEDLAFGLGSLKNVGFRGSSALHPLGRASRVLYRAVDKSKVDALQSPHQMPGKNTDTPSATSFGYPHACGRNLSHRRHQGGSSHADKKQFELDTERILHAEDSRTTLMIKNIPNKYTSKMLLTTIDEHCRGTYDFIYLPIDFKNKCNVGYAFINMIDPLQIIPFYKAFNGRKWEKFNSEKVAALAYARIQGKSALVAHFQNSSLMNEDKRCRPIIFCTDGPNAGEQEPFPMGTNIRLKAGKAQSSVTEEIDHQGSLSSSVSGEGSPNRSDFSGSVNGSH</sequence>
<evidence type="ECO:0000313" key="1">
    <source>
        <dbReference type="EMBL" id="KAH7866028.1"/>
    </source>
</evidence>
<keyword evidence="2" id="KW-1185">Reference proteome</keyword>
<evidence type="ECO:0000313" key="2">
    <source>
        <dbReference type="Proteomes" id="UP000828048"/>
    </source>
</evidence>
<accession>A0ACB7ZJL7</accession>
<dbReference type="Proteomes" id="UP000828048">
    <property type="component" value="Chromosome 9"/>
</dbReference>
<proteinExistence type="predicted"/>
<protein>
    <submittedName>
        <fullName evidence="1">Uncharacterized protein</fullName>
    </submittedName>
</protein>
<reference evidence="1 2" key="1">
    <citation type="journal article" date="2021" name="Hortic Res">
        <title>High-quality reference genome and annotation aids understanding of berry development for evergreen blueberry (Vaccinium darrowii).</title>
        <authorList>
            <person name="Yu J."/>
            <person name="Hulse-Kemp A.M."/>
            <person name="Babiker E."/>
            <person name="Staton M."/>
        </authorList>
    </citation>
    <scope>NUCLEOTIDE SEQUENCE [LARGE SCALE GENOMIC DNA]</scope>
    <source>
        <strain evidence="2">cv. NJ 8807/NJ 8810</strain>
        <tissue evidence="1">Young leaf</tissue>
    </source>
</reference>
<dbReference type="EMBL" id="CM037159">
    <property type="protein sequence ID" value="KAH7866028.1"/>
    <property type="molecule type" value="Genomic_DNA"/>
</dbReference>